<sequence precursor="true">MRFNKTTLAIILGLSLSHSIAQAAPTLHLDNTQSEIVAKTNNAWVEVNTTTFENNIHTLKTHLNKDTKMCAILKGDGYGHGIGLLMPSIIKTDVSCVGITSNEEARIVRESGFKGQLMRVRAAAANEVEGTLSYNMEEVIGDLEHAKTLDAMAKKHGKTIRVHLVLNTGLMSRNGLEMKTEQGKQEALEIAKLSNLKMVGIMSHHALTDLDAIRESVKNFKEQADWYLKAANLKREDVTLHASSSFASLSIPEAQFDMVRVGSALYGILTTTYPEFKPLIKMKTRVASVKPYPKGNGVGYDNTFILKRDSKLANLPVGYSDGFSSSLSNKAYVLINGYRAPVVGLVSMNTVMVDVTDLPEVKSGDEVVIFGKQGKDEITQSDIQKWGGMHVVEFSSIWGETNPRIVTTDA</sequence>
<comment type="catalytic activity">
    <reaction evidence="9">
        <text>L-lysine = D-lysine</text>
        <dbReference type="Rhea" id="RHEA:22864"/>
        <dbReference type="ChEBI" id="CHEBI:32551"/>
        <dbReference type="ChEBI" id="CHEBI:32557"/>
    </reaction>
</comment>
<keyword evidence="12" id="KW-1185">Reference proteome</keyword>
<dbReference type="RefSeq" id="WP_319924744.1">
    <property type="nucleotide sequence ID" value="NZ_VCDP01000005.1"/>
</dbReference>
<evidence type="ECO:0000256" key="5">
    <source>
        <dbReference type="ARBA" id="ARBA00022898"/>
    </source>
</evidence>
<evidence type="ECO:0000256" key="1">
    <source>
        <dbReference type="ARBA" id="ARBA00001933"/>
    </source>
</evidence>
<comment type="similarity">
    <text evidence="8 9">Belongs to the alanine racemase family. Bsr subfamily.</text>
</comment>
<dbReference type="InterPro" id="IPR000821">
    <property type="entry name" value="Ala_racemase"/>
</dbReference>
<dbReference type="InterPro" id="IPR020622">
    <property type="entry name" value="Ala_racemase_pyridoxalP-BS"/>
</dbReference>
<name>A0ABU4SH71_9GAMM</name>
<evidence type="ECO:0000256" key="9">
    <source>
        <dbReference type="HAMAP-Rule" id="MF_02212"/>
    </source>
</evidence>
<dbReference type="SMART" id="SM01005">
    <property type="entry name" value="Ala_racemase_C"/>
    <property type="match status" value="1"/>
</dbReference>
<dbReference type="PANTHER" id="PTHR30511">
    <property type="entry name" value="ALANINE RACEMASE"/>
    <property type="match status" value="1"/>
</dbReference>
<dbReference type="HAMAP" id="MF_02212">
    <property type="entry name" value="Bsr_racemase"/>
    <property type="match status" value="1"/>
</dbReference>
<comment type="catalytic activity">
    <reaction evidence="9">
        <text>an L-alpha-amino acid = a D-alpha-amino acid</text>
        <dbReference type="Rhea" id="RHEA:18317"/>
        <dbReference type="ChEBI" id="CHEBI:59869"/>
        <dbReference type="ChEBI" id="CHEBI:59871"/>
        <dbReference type="EC" id="5.1.1.10"/>
    </reaction>
</comment>
<evidence type="ECO:0000256" key="6">
    <source>
        <dbReference type="ARBA" id="ARBA00023157"/>
    </source>
</evidence>
<dbReference type="NCBIfam" id="NF009879">
    <property type="entry name" value="PRK13340.1-4"/>
    <property type="match status" value="1"/>
</dbReference>
<evidence type="ECO:0000256" key="4">
    <source>
        <dbReference type="ARBA" id="ARBA00022764"/>
    </source>
</evidence>
<comment type="cofactor">
    <cofactor evidence="1 9">
        <name>pyridoxal 5'-phosphate</name>
        <dbReference type="ChEBI" id="CHEBI:597326"/>
    </cofactor>
</comment>
<feature type="modified residue" description="N6-(pyridoxal phosphate)lysine" evidence="9">
    <location>
        <position position="74"/>
    </location>
</feature>
<dbReference type="PANTHER" id="PTHR30511:SF0">
    <property type="entry name" value="ALANINE RACEMASE, CATABOLIC-RELATED"/>
    <property type="match status" value="1"/>
</dbReference>
<evidence type="ECO:0000256" key="7">
    <source>
        <dbReference type="ARBA" id="ARBA00023235"/>
    </source>
</evidence>
<comment type="catalytic activity">
    <reaction evidence="9">
        <text>L-arginine = D-arginine</text>
        <dbReference type="Rhea" id="RHEA:18069"/>
        <dbReference type="ChEBI" id="CHEBI:32682"/>
        <dbReference type="ChEBI" id="CHEBI:32689"/>
    </reaction>
</comment>
<feature type="binding site" evidence="9">
    <location>
        <position position="173"/>
    </location>
    <ligand>
        <name>substrate</name>
    </ligand>
</feature>
<gene>
    <name evidence="11" type="primary">alr</name>
    <name evidence="11" type="ORF">FE394_02075</name>
</gene>
<proteinExistence type="inferred from homology"/>
<evidence type="ECO:0000313" key="12">
    <source>
        <dbReference type="Proteomes" id="UP001271640"/>
    </source>
</evidence>
<evidence type="ECO:0000256" key="8">
    <source>
        <dbReference type="ARBA" id="ARBA00023456"/>
    </source>
</evidence>
<keyword evidence="7 9" id="KW-0413">Isomerase</keyword>
<dbReference type="SUPFAM" id="SSF51419">
    <property type="entry name" value="PLP-binding barrel"/>
    <property type="match status" value="1"/>
</dbReference>
<dbReference type="InterPro" id="IPR029066">
    <property type="entry name" value="PLP-binding_barrel"/>
</dbReference>
<dbReference type="InterPro" id="IPR011079">
    <property type="entry name" value="Ala_racemase_C"/>
</dbReference>
<reference evidence="12" key="1">
    <citation type="journal article" date="2024" name="Toxins">
        <title>Genome Sequence Analysis of Native Xenorhabdus Strains Isolated from Entomopathogenic Nematodes in Argentina.</title>
        <authorList>
            <person name="Palma L."/>
            <person name="Frizzo L."/>
            <person name="Kaiser S."/>
            <person name="Berry C."/>
            <person name="Caballero P."/>
            <person name="Bode H.B."/>
            <person name="Del Valle E.E."/>
        </authorList>
    </citation>
    <scope>NUCLEOTIDE SEQUENCE [LARGE SCALE GENOMIC DNA]</scope>
    <source>
        <strain evidence="12">Reich</strain>
    </source>
</reference>
<dbReference type="NCBIfam" id="TIGR00492">
    <property type="entry name" value="alr"/>
    <property type="match status" value="1"/>
</dbReference>
<feature type="domain" description="Alanine racemase C-terminal" evidence="10">
    <location>
        <begin position="279"/>
        <end position="407"/>
    </location>
</feature>
<dbReference type="Gene3D" id="2.40.37.10">
    <property type="entry name" value="Lyase, Ornithine Decarboxylase, Chain A, domain 1"/>
    <property type="match status" value="1"/>
</dbReference>
<feature type="active site" description="Proton acceptor" evidence="9">
    <location>
        <position position="74"/>
    </location>
</feature>
<dbReference type="Pfam" id="PF01168">
    <property type="entry name" value="Ala_racemase_N"/>
    <property type="match status" value="1"/>
</dbReference>
<comment type="subcellular location">
    <subcellularLocation>
        <location evidence="2 9">Periplasm</location>
    </subcellularLocation>
</comment>
<keyword evidence="4 9" id="KW-0574">Periplasm</keyword>
<dbReference type="PROSITE" id="PS00395">
    <property type="entry name" value="ALANINE_RACEMASE"/>
    <property type="match status" value="1"/>
</dbReference>
<protein>
    <recommendedName>
        <fullName evidence="9">Broad specificity amino-acid racemase</fullName>
        <ecNumber evidence="9">5.1.1.10</ecNumber>
    </recommendedName>
</protein>
<accession>A0ABU4SH71</accession>
<dbReference type="SUPFAM" id="SSF50621">
    <property type="entry name" value="Alanine racemase C-terminal domain-like"/>
    <property type="match status" value="1"/>
</dbReference>
<evidence type="ECO:0000256" key="2">
    <source>
        <dbReference type="ARBA" id="ARBA00004418"/>
    </source>
</evidence>
<dbReference type="EMBL" id="VCDP01000005">
    <property type="protein sequence ID" value="MDX7998013.1"/>
    <property type="molecule type" value="Genomic_DNA"/>
</dbReference>
<dbReference type="InterPro" id="IPR043698">
    <property type="entry name" value="Racemase_Bsr/Lyr"/>
</dbReference>
<feature type="active site" description="Proton acceptor" evidence="9">
    <location>
        <position position="300"/>
    </location>
</feature>
<evidence type="ECO:0000259" key="10">
    <source>
        <dbReference type="SMART" id="SM01005"/>
    </source>
</evidence>
<feature type="disulfide bond" evidence="9">
    <location>
        <begin position="70"/>
        <end position="96"/>
    </location>
</feature>
<feature type="chain" id="PRO_5044902957" description="Broad specificity amino-acid racemase" evidence="9">
    <location>
        <begin position="24"/>
        <end position="410"/>
    </location>
</feature>
<evidence type="ECO:0000313" key="11">
    <source>
        <dbReference type="EMBL" id="MDX7998013.1"/>
    </source>
</evidence>
<comment type="function">
    <text evidence="9">Amino-acid racemase able to utilize a broad range of substrates.</text>
</comment>
<keyword evidence="6 9" id="KW-1015">Disulfide bond</keyword>
<evidence type="ECO:0000256" key="3">
    <source>
        <dbReference type="ARBA" id="ARBA00022729"/>
    </source>
</evidence>
<dbReference type="Gene3D" id="3.20.20.10">
    <property type="entry name" value="Alanine racemase"/>
    <property type="match status" value="1"/>
</dbReference>
<keyword evidence="3 9" id="KW-0732">Signal</keyword>
<dbReference type="Proteomes" id="UP001271640">
    <property type="component" value="Unassembled WGS sequence"/>
</dbReference>
<organism evidence="11 12">
    <name type="scientific">Xenorhabdus littoralis</name>
    <dbReference type="NCBI Taxonomy" id="2582835"/>
    <lineage>
        <taxon>Bacteria</taxon>
        <taxon>Pseudomonadati</taxon>
        <taxon>Pseudomonadota</taxon>
        <taxon>Gammaproteobacteria</taxon>
        <taxon>Enterobacterales</taxon>
        <taxon>Morganellaceae</taxon>
        <taxon>Xenorhabdus</taxon>
    </lineage>
</organism>
<comment type="caution">
    <text evidence="11">The sequence shown here is derived from an EMBL/GenBank/DDBJ whole genome shotgun (WGS) entry which is preliminary data.</text>
</comment>
<dbReference type="EC" id="5.1.1.10" evidence="9"/>
<dbReference type="PRINTS" id="PR00992">
    <property type="entry name" value="ALARACEMASE"/>
</dbReference>
<dbReference type="GO" id="GO:0008784">
    <property type="term" value="F:alanine racemase activity"/>
    <property type="evidence" value="ECO:0007669"/>
    <property type="project" value="UniProtKB-EC"/>
</dbReference>
<keyword evidence="5 9" id="KW-0663">Pyridoxal phosphate</keyword>
<feature type="signal peptide" evidence="9">
    <location>
        <begin position="1"/>
        <end position="23"/>
    </location>
</feature>
<feature type="binding site" evidence="9">
    <location>
        <position position="348"/>
    </location>
    <ligand>
        <name>substrate</name>
    </ligand>
</feature>
<dbReference type="InterPro" id="IPR001608">
    <property type="entry name" value="Ala_racemase_N"/>
</dbReference>
<dbReference type="Pfam" id="PF00842">
    <property type="entry name" value="Ala_racemase_C"/>
    <property type="match status" value="1"/>
</dbReference>
<dbReference type="InterPro" id="IPR009006">
    <property type="entry name" value="Ala_racemase/Decarboxylase_C"/>
</dbReference>